<dbReference type="AlphaFoldDB" id="A0A9K3JVW0"/>
<reference evidence="2" key="1">
    <citation type="journal article" date="2017" name="Nature">
        <title>The sunflower genome provides insights into oil metabolism, flowering and Asterid evolution.</title>
        <authorList>
            <person name="Badouin H."/>
            <person name="Gouzy J."/>
            <person name="Grassa C.J."/>
            <person name="Murat F."/>
            <person name="Staton S.E."/>
            <person name="Cottret L."/>
            <person name="Lelandais-Briere C."/>
            <person name="Owens G.L."/>
            <person name="Carrere S."/>
            <person name="Mayjonade B."/>
            <person name="Legrand L."/>
            <person name="Gill N."/>
            <person name="Kane N.C."/>
            <person name="Bowers J.E."/>
            <person name="Hubner S."/>
            <person name="Bellec A."/>
            <person name="Berard A."/>
            <person name="Berges H."/>
            <person name="Blanchet N."/>
            <person name="Boniface M.C."/>
            <person name="Brunel D."/>
            <person name="Catrice O."/>
            <person name="Chaidir N."/>
            <person name="Claudel C."/>
            <person name="Donnadieu C."/>
            <person name="Faraut T."/>
            <person name="Fievet G."/>
            <person name="Helmstetter N."/>
            <person name="King M."/>
            <person name="Knapp S.J."/>
            <person name="Lai Z."/>
            <person name="Le Paslier M.C."/>
            <person name="Lippi Y."/>
            <person name="Lorenzon L."/>
            <person name="Mandel J.R."/>
            <person name="Marage G."/>
            <person name="Marchand G."/>
            <person name="Marquand E."/>
            <person name="Bret-Mestries E."/>
            <person name="Morien E."/>
            <person name="Nambeesan S."/>
            <person name="Nguyen T."/>
            <person name="Pegot-Espagnet P."/>
            <person name="Pouilly N."/>
            <person name="Raftis F."/>
            <person name="Sallet E."/>
            <person name="Schiex T."/>
            <person name="Thomas J."/>
            <person name="Vandecasteele C."/>
            <person name="Vares D."/>
            <person name="Vear F."/>
            <person name="Vautrin S."/>
            <person name="Crespi M."/>
            <person name="Mangin B."/>
            <person name="Burke J.M."/>
            <person name="Salse J."/>
            <person name="Munos S."/>
            <person name="Vincourt P."/>
            <person name="Rieseberg L.H."/>
            <person name="Langlade N.B."/>
        </authorList>
    </citation>
    <scope>NUCLEOTIDE SEQUENCE</scope>
    <source>
        <tissue evidence="2">Leaves</tissue>
    </source>
</reference>
<sequence length="215" mass="24885">MAPKRKNSKEVAESNNKKPSWGSKKLSDIEKNWRPQLYREKLEDVKSEENGKLNWMITELDDFRHFGLVEGFERLGWLAALTFNNKDNPEVYQEEIIEWMSTLRKVEGDNHPWDTKLIGTVNKTTEVTMSMKSLSKIAPFDTLPQAQYETHPDNYICLGQKQAKGAEWAEMLETLFEVPYEQFSESMPLKASDLKPLPRKFLLGTLSQEGVTKLK</sequence>
<proteinExistence type="predicted"/>
<dbReference type="Gramene" id="mRNA:HanXRQr2_Chr01g0024501">
    <property type="protein sequence ID" value="CDS:HanXRQr2_Chr01g0024501.1"/>
    <property type="gene ID" value="HanXRQr2_Chr01g0024501"/>
</dbReference>
<name>A0A9K3JVW0_HELAN</name>
<evidence type="ECO:0000313" key="2">
    <source>
        <dbReference type="EMBL" id="KAF5822272.1"/>
    </source>
</evidence>
<comment type="caution">
    <text evidence="2">The sequence shown here is derived from an EMBL/GenBank/DDBJ whole genome shotgun (WGS) entry which is preliminary data.</text>
</comment>
<organism evidence="2 3">
    <name type="scientific">Helianthus annuus</name>
    <name type="common">Common sunflower</name>
    <dbReference type="NCBI Taxonomy" id="4232"/>
    <lineage>
        <taxon>Eukaryota</taxon>
        <taxon>Viridiplantae</taxon>
        <taxon>Streptophyta</taxon>
        <taxon>Embryophyta</taxon>
        <taxon>Tracheophyta</taxon>
        <taxon>Spermatophyta</taxon>
        <taxon>Magnoliopsida</taxon>
        <taxon>eudicotyledons</taxon>
        <taxon>Gunneridae</taxon>
        <taxon>Pentapetalae</taxon>
        <taxon>asterids</taxon>
        <taxon>campanulids</taxon>
        <taxon>Asterales</taxon>
        <taxon>Asteraceae</taxon>
        <taxon>Asteroideae</taxon>
        <taxon>Heliantheae alliance</taxon>
        <taxon>Heliantheae</taxon>
        <taxon>Helianthus</taxon>
    </lineage>
</organism>
<dbReference type="Proteomes" id="UP000215914">
    <property type="component" value="Unassembled WGS sequence"/>
</dbReference>
<accession>A0A9K3JVW0</accession>
<feature type="region of interest" description="Disordered" evidence="1">
    <location>
        <begin position="1"/>
        <end position="27"/>
    </location>
</feature>
<keyword evidence="3" id="KW-1185">Reference proteome</keyword>
<dbReference type="EMBL" id="MNCJ02000316">
    <property type="protein sequence ID" value="KAF5822272.1"/>
    <property type="molecule type" value="Genomic_DNA"/>
</dbReference>
<protein>
    <submittedName>
        <fullName evidence="2">Uncharacterized protein</fullName>
    </submittedName>
</protein>
<evidence type="ECO:0000256" key="1">
    <source>
        <dbReference type="SAM" id="MobiDB-lite"/>
    </source>
</evidence>
<reference evidence="2" key="2">
    <citation type="submission" date="2020-06" db="EMBL/GenBank/DDBJ databases">
        <title>Helianthus annuus Genome sequencing and assembly Release 2.</title>
        <authorList>
            <person name="Gouzy J."/>
            <person name="Langlade N."/>
            <person name="Munos S."/>
        </authorList>
    </citation>
    <scope>NUCLEOTIDE SEQUENCE</scope>
    <source>
        <tissue evidence="2">Leaves</tissue>
    </source>
</reference>
<gene>
    <name evidence="2" type="ORF">HanXRQr2_Chr01g0024501</name>
</gene>
<evidence type="ECO:0000313" key="3">
    <source>
        <dbReference type="Proteomes" id="UP000215914"/>
    </source>
</evidence>